<dbReference type="Proteomes" id="UP000177053">
    <property type="component" value="Unassembled WGS sequence"/>
</dbReference>
<dbReference type="EMBL" id="MGFS01000018">
    <property type="protein sequence ID" value="OGM11393.1"/>
    <property type="molecule type" value="Genomic_DNA"/>
</dbReference>
<evidence type="ECO:0000313" key="2">
    <source>
        <dbReference type="EMBL" id="OGM11393.1"/>
    </source>
</evidence>
<sequence length="333" mass="37703">MKSEDMKDDNYQIYLQQKHAKFSVSSEVVENAVVEATGSELKSSKRIIAGEANEVYDVKTEGGNLIVRISRSGENRFIPEKWAIEKARRVGVPAPEILLITKGKDKGKRIYVSVETKLPGVPLGQLIETKSLSEAETKRIVQNAGGMLAKIHSIIPKKFGRLHRTGIGKYNTWVSYMLSPLEEEQIEALKKSAVKNSITTGDIDKALQILKDQRSVYQGITPHLLHGDFGPKHILVESGKISGILDFENVKSGDPIYDFSWWSYFSKNRPPIEWLKEGYEKVASLPYDFDLKLRLGRLRLGADFIWYYDMEDHDVGLTVAKENLQEDLAWFSQ</sequence>
<dbReference type="Gene3D" id="3.30.200.150">
    <property type="match status" value="1"/>
</dbReference>
<dbReference type="InterPro" id="IPR002575">
    <property type="entry name" value="Aminoglycoside_PTrfase"/>
</dbReference>
<dbReference type="InterPro" id="IPR051678">
    <property type="entry name" value="AGP_Transferase"/>
</dbReference>
<organism evidence="2 3">
    <name type="scientific">Candidatus Woesebacteria bacterium RBG_16_34_12</name>
    <dbReference type="NCBI Taxonomy" id="1802480"/>
    <lineage>
        <taxon>Bacteria</taxon>
        <taxon>Candidatus Woeseibacteriota</taxon>
    </lineage>
</organism>
<accession>A0A1F7X8U9</accession>
<dbReference type="PANTHER" id="PTHR21310">
    <property type="entry name" value="AMINOGLYCOSIDE PHOSPHOTRANSFERASE-RELATED-RELATED"/>
    <property type="match status" value="1"/>
</dbReference>
<evidence type="ECO:0000259" key="1">
    <source>
        <dbReference type="Pfam" id="PF01636"/>
    </source>
</evidence>
<dbReference type="InterPro" id="IPR011009">
    <property type="entry name" value="Kinase-like_dom_sf"/>
</dbReference>
<gene>
    <name evidence="2" type="ORF">A2Z22_01255</name>
</gene>
<dbReference type="SUPFAM" id="SSF56112">
    <property type="entry name" value="Protein kinase-like (PK-like)"/>
    <property type="match status" value="1"/>
</dbReference>
<dbReference type="Pfam" id="PF01636">
    <property type="entry name" value="APH"/>
    <property type="match status" value="1"/>
</dbReference>
<reference evidence="2 3" key="1">
    <citation type="journal article" date="2016" name="Nat. Commun.">
        <title>Thousands of microbial genomes shed light on interconnected biogeochemical processes in an aquifer system.</title>
        <authorList>
            <person name="Anantharaman K."/>
            <person name="Brown C.T."/>
            <person name="Hug L.A."/>
            <person name="Sharon I."/>
            <person name="Castelle C.J."/>
            <person name="Probst A.J."/>
            <person name="Thomas B.C."/>
            <person name="Singh A."/>
            <person name="Wilkins M.J."/>
            <person name="Karaoz U."/>
            <person name="Brodie E.L."/>
            <person name="Williams K.H."/>
            <person name="Hubbard S.S."/>
            <person name="Banfield J.F."/>
        </authorList>
    </citation>
    <scope>NUCLEOTIDE SEQUENCE [LARGE SCALE GENOMIC DNA]</scope>
</reference>
<proteinExistence type="predicted"/>
<feature type="domain" description="Aminoglycoside phosphotransferase" evidence="1">
    <location>
        <begin position="46"/>
        <end position="266"/>
    </location>
</feature>
<dbReference type="Gene3D" id="3.90.1200.10">
    <property type="match status" value="1"/>
</dbReference>
<name>A0A1F7X8U9_9BACT</name>
<evidence type="ECO:0000313" key="3">
    <source>
        <dbReference type="Proteomes" id="UP000177053"/>
    </source>
</evidence>
<dbReference type="PANTHER" id="PTHR21310:SF15">
    <property type="entry name" value="AMINOGLYCOSIDE PHOSPHOTRANSFERASE DOMAIN-CONTAINING PROTEIN"/>
    <property type="match status" value="1"/>
</dbReference>
<protein>
    <recommendedName>
        <fullName evidence="1">Aminoglycoside phosphotransferase domain-containing protein</fullName>
    </recommendedName>
</protein>
<comment type="caution">
    <text evidence="2">The sequence shown here is derived from an EMBL/GenBank/DDBJ whole genome shotgun (WGS) entry which is preliminary data.</text>
</comment>
<dbReference type="AlphaFoldDB" id="A0A1F7X8U9"/>